<keyword evidence="2" id="KW-1185">Reference proteome</keyword>
<organism evidence="1 2">
    <name type="scientific">Cohnella thailandensis</name>
    <dbReference type="NCBI Taxonomy" id="557557"/>
    <lineage>
        <taxon>Bacteria</taxon>
        <taxon>Bacillati</taxon>
        <taxon>Bacillota</taxon>
        <taxon>Bacilli</taxon>
        <taxon>Bacillales</taxon>
        <taxon>Paenibacillaceae</taxon>
        <taxon>Cohnella</taxon>
    </lineage>
</organism>
<reference evidence="1 2" key="1">
    <citation type="submission" date="2020-08" db="EMBL/GenBank/DDBJ databases">
        <title>Cohnella phylogeny.</title>
        <authorList>
            <person name="Dunlap C."/>
        </authorList>
    </citation>
    <scope>NUCLEOTIDE SEQUENCE [LARGE SCALE GENOMIC DNA]</scope>
    <source>
        <strain evidence="1 2">DSM 25241</strain>
    </source>
</reference>
<accession>A0A841SUA4</accession>
<dbReference type="RefSeq" id="WP_185120066.1">
    <property type="nucleotide sequence ID" value="NZ_JACJVQ010000008.1"/>
</dbReference>
<dbReference type="AlphaFoldDB" id="A0A841SUA4"/>
<dbReference type="Proteomes" id="UP000535838">
    <property type="component" value="Unassembled WGS sequence"/>
</dbReference>
<gene>
    <name evidence="1" type="ORF">H7B67_11995</name>
</gene>
<protein>
    <submittedName>
        <fullName evidence="1">Uncharacterized protein</fullName>
    </submittedName>
</protein>
<dbReference type="EMBL" id="JACJVQ010000008">
    <property type="protein sequence ID" value="MBB6634832.1"/>
    <property type="molecule type" value="Genomic_DNA"/>
</dbReference>
<evidence type="ECO:0000313" key="2">
    <source>
        <dbReference type="Proteomes" id="UP000535838"/>
    </source>
</evidence>
<evidence type="ECO:0000313" key="1">
    <source>
        <dbReference type="EMBL" id="MBB6634832.1"/>
    </source>
</evidence>
<name>A0A841SUA4_9BACL</name>
<comment type="caution">
    <text evidence="1">The sequence shown here is derived from an EMBL/GenBank/DDBJ whole genome shotgun (WGS) entry which is preliminary data.</text>
</comment>
<proteinExistence type="predicted"/>
<sequence>MIKNQTASIKYRLGAIIKDNKIGDSEVVPLAFIIEESRNLITPYALLSNIDFHSVEDVYPELNTSFGTAWNQVNVAPRYASVSDIGQMIEALDAFMAKVQYLYETQR</sequence>